<dbReference type="InterPro" id="IPR036864">
    <property type="entry name" value="Zn2-C6_fun-type_DNA-bd_sf"/>
</dbReference>
<reference evidence="6" key="1">
    <citation type="submission" date="2020-02" db="EMBL/GenBank/DDBJ databases">
        <title>Identification and distribution of gene clusters putatively required for synthesis of sphingolipid metabolism inhibitors in phylogenetically diverse species of the filamentous fungus Fusarium.</title>
        <authorList>
            <person name="Kim H.-S."/>
            <person name="Busman M."/>
            <person name="Brown D.W."/>
            <person name="Divon H."/>
            <person name="Uhlig S."/>
            <person name="Proctor R.H."/>
        </authorList>
    </citation>
    <scope>NUCLEOTIDE SEQUENCE [LARGE SCALE GENOMIC DNA]</scope>
    <source>
        <strain evidence="6">NRRL 39464</strain>
    </source>
</reference>
<dbReference type="AlphaFoldDB" id="A0A8H5EH59"/>
<feature type="region of interest" description="Disordered" evidence="3">
    <location>
        <begin position="544"/>
        <end position="579"/>
    </location>
</feature>
<dbReference type="CDD" id="cd00067">
    <property type="entry name" value="GAL4"/>
    <property type="match status" value="1"/>
</dbReference>
<keyword evidence="2" id="KW-0539">Nucleus</keyword>
<evidence type="ECO:0000256" key="3">
    <source>
        <dbReference type="SAM" id="MobiDB-lite"/>
    </source>
</evidence>
<feature type="domain" description="Zn(2)-C6 fungal-type" evidence="5">
    <location>
        <begin position="14"/>
        <end position="41"/>
    </location>
</feature>
<dbReference type="SMART" id="SM00906">
    <property type="entry name" value="Fungal_trans"/>
    <property type="match status" value="2"/>
</dbReference>
<evidence type="ECO:0000313" key="7">
    <source>
        <dbReference type="Proteomes" id="UP000558688"/>
    </source>
</evidence>
<comment type="caution">
    <text evidence="6">The sequence shown here is derived from an EMBL/GenBank/DDBJ whole genome shotgun (WGS) entry which is preliminary data.</text>
</comment>
<dbReference type="PANTHER" id="PTHR46910">
    <property type="entry name" value="TRANSCRIPTION FACTOR PDR1"/>
    <property type="match status" value="1"/>
</dbReference>
<dbReference type="Pfam" id="PF00172">
    <property type="entry name" value="Zn_clus"/>
    <property type="match status" value="1"/>
</dbReference>
<dbReference type="InterPro" id="IPR007219">
    <property type="entry name" value="XnlR_reg_dom"/>
</dbReference>
<dbReference type="PROSITE" id="PS00463">
    <property type="entry name" value="ZN2_CY6_FUNGAL_1"/>
    <property type="match status" value="1"/>
</dbReference>
<evidence type="ECO:0000256" key="4">
    <source>
        <dbReference type="SAM" id="Phobius"/>
    </source>
</evidence>
<dbReference type="GO" id="GO:0008270">
    <property type="term" value="F:zinc ion binding"/>
    <property type="evidence" value="ECO:0007669"/>
    <property type="project" value="InterPro"/>
</dbReference>
<dbReference type="Proteomes" id="UP000558688">
    <property type="component" value="Unassembled WGS sequence"/>
</dbReference>
<dbReference type="PROSITE" id="PS50048">
    <property type="entry name" value="ZN2_CY6_FUNGAL_2"/>
    <property type="match status" value="1"/>
</dbReference>
<sequence>MSASLRKRQKVSSACERCRKRKLGCDSERPCVHCIRAGAQCIPRDLASGDITVSSSDQTNYRSRYVGASGSPILPESSIVDLSTLMIRGNGSNQDLRHDTSSLPGGTKLPNANTTLSAKHWRNVVGVELPADHIVEHLVDNFFCSVNWFMMVFHEETFRRRYTEMLQQTQIKYQDTTFYWTWLLVVALGAHYAALKDPDNQMSPQYRQLSRDLITVIETKFLQIVGCQTVETVQICICGMGVKIAQVIGLHRESFWKEASQLAREVKRRTWWTLEVFDKAFINRYAAVAFGRPCIIDDSDCQVEMISDIDIDGQTHVPARPLILYHQHKFRLYRIMGAFLGRKRQSNRFESIETIHHRMLQWRHELPDVLTLSGQAQSMDPSVVKPTEIHALSLQLTYDNLQIILHRTAVFSNIDDISISPKNITSLQQIFTSAMDTSELSQHPQILDACRRTHADAHVGMTMFTAGVVLCAICLSQPLTEMGSRAKTGVMHITRMCRETTAGLYSGQLISEQSLGIIDGLVEVMLRQETDLITGRTSYPGLHTVATNRGTVSSNRSTSAASRTIAPTPSTIITGPSESRVERGLEPIQEANLVCPLDTTSSRPNNIPKAPSLEEHAALAERVKALESTVRSAMGHQLNANEQNRHSSSELPSISTLLDRALVKRPPLIEGETSFKTQALHVSQVEELKSPAAQQSPTFVQELANLKDALQDQETSGLGKGNVKSGQLEQAHVPNVKIPPPTSVMQLLQLMADERHTNLVLFNFWGVQNLESFRHLCKSTYFNTEPLTLTEKTSFNGTVSLILREIGTEDRPNIEPGVLSRLQDLCEKNFWEGVETYQVMSIATEEHVHILFLAVVLVSSMGTLPLQWSLTTAAAGHCLTLGYHREKRLLQLPSPKAETARRTFWHIYMADKNLSQRLGRAPTIQDWDVDAKPCAISSDIKQAPWDLALTSLIEMSRIQGQMYERLYSPLAKARGMEERLVETNRLDSDLRRWYSDWAQIDSSAAYGRDRFDMTFSPVDIMYHSLLTLIHWNVSYTESARDISEACYEAAHGMLRAHLTHYPQLTASGHKASAIYAIWVLHATSFTPYVAIFLHCVANLDCDDLKLLQDVLHTLENIGLDLQFSQKLFKLCKALCRIAEAFLEHQVPLTNIVTDASNTAHSLPQGPLPDTWSWLGSQITDPNAVGDFDLDNLDETFFGHGF</sequence>
<gene>
    <name evidence="6" type="ORF">FOXYS1_8791</name>
</gene>
<dbReference type="EMBL" id="JAAFOW010001452">
    <property type="protein sequence ID" value="KAF5260538.1"/>
    <property type="molecule type" value="Genomic_DNA"/>
</dbReference>
<feature type="transmembrane region" description="Helical" evidence="4">
    <location>
        <begin position="177"/>
        <end position="195"/>
    </location>
</feature>
<feature type="compositionally biased region" description="Low complexity" evidence="3">
    <location>
        <begin position="551"/>
        <end position="571"/>
    </location>
</feature>
<dbReference type="CDD" id="cd12148">
    <property type="entry name" value="fungal_TF_MHR"/>
    <property type="match status" value="2"/>
</dbReference>
<evidence type="ECO:0000256" key="2">
    <source>
        <dbReference type="ARBA" id="ARBA00023242"/>
    </source>
</evidence>
<keyword evidence="4" id="KW-1133">Transmembrane helix</keyword>
<dbReference type="InterPro" id="IPR001138">
    <property type="entry name" value="Zn2Cys6_DnaBD"/>
</dbReference>
<dbReference type="Gene3D" id="4.10.240.10">
    <property type="entry name" value="Zn(2)-C6 fungal-type DNA-binding domain"/>
    <property type="match status" value="1"/>
</dbReference>
<evidence type="ECO:0000259" key="5">
    <source>
        <dbReference type="PROSITE" id="PS50048"/>
    </source>
</evidence>
<dbReference type="SUPFAM" id="SSF57701">
    <property type="entry name" value="Zn2/Cys6 DNA-binding domain"/>
    <property type="match status" value="1"/>
</dbReference>
<organism evidence="6 7">
    <name type="scientific">Fusarium oxysporum</name>
    <name type="common">Fusarium vascular wilt</name>
    <dbReference type="NCBI Taxonomy" id="5507"/>
    <lineage>
        <taxon>Eukaryota</taxon>
        <taxon>Fungi</taxon>
        <taxon>Dikarya</taxon>
        <taxon>Ascomycota</taxon>
        <taxon>Pezizomycotina</taxon>
        <taxon>Sordariomycetes</taxon>
        <taxon>Hypocreomycetidae</taxon>
        <taxon>Hypocreales</taxon>
        <taxon>Nectriaceae</taxon>
        <taxon>Fusarium</taxon>
        <taxon>Fusarium oxysporum species complex</taxon>
    </lineage>
</organism>
<protein>
    <recommendedName>
        <fullName evidence="5">Zn(2)-C6 fungal-type domain-containing protein</fullName>
    </recommendedName>
</protein>
<keyword evidence="4" id="KW-0472">Membrane</keyword>
<dbReference type="GO" id="GO:0000981">
    <property type="term" value="F:DNA-binding transcription factor activity, RNA polymerase II-specific"/>
    <property type="evidence" value="ECO:0007669"/>
    <property type="project" value="InterPro"/>
</dbReference>
<dbReference type="PANTHER" id="PTHR46910:SF17">
    <property type="entry name" value="SCFA-RELATED"/>
    <property type="match status" value="1"/>
</dbReference>
<accession>A0A8H5EH59</accession>
<evidence type="ECO:0000313" key="6">
    <source>
        <dbReference type="EMBL" id="KAF5260538.1"/>
    </source>
</evidence>
<name>A0A8H5EH59_FUSOX</name>
<dbReference type="GO" id="GO:0003677">
    <property type="term" value="F:DNA binding"/>
    <property type="evidence" value="ECO:0007669"/>
    <property type="project" value="InterPro"/>
</dbReference>
<keyword evidence="1" id="KW-0479">Metal-binding</keyword>
<dbReference type="InterPro" id="IPR050987">
    <property type="entry name" value="AtrR-like"/>
</dbReference>
<dbReference type="SMART" id="SM00066">
    <property type="entry name" value="GAL4"/>
    <property type="match status" value="1"/>
</dbReference>
<dbReference type="Pfam" id="PF04082">
    <property type="entry name" value="Fungal_trans"/>
    <property type="match status" value="2"/>
</dbReference>
<evidence type="ECO:0000256" key="1">
    <source>
        <dbReference type="ARBA" id="ARBA00022723"/>
    </source>
</evidence>
<dbReference type="GO" id="GO:0006351">
    <property type="term" value="P:DNA-templated transcription"/>
    <property type="evidence" value="ECO:0007669"/>
    <property type="project" value="InterPro"/>
</dbReference>
<keyword evidence="4" id="KW-0812">Transmembrane</keyword>
<proteinExistence type="predicted"/>